<dbReference type="RefSeq" id="WP_176278437.1">
    <property type="nucleotide sequence ID" value="NZ_JABWMH010000001.1"/>
</dbReference>
<dbReference type="Proteomes" id="UP000652427">
    <property type="component" value="Unassembled WGS sequence"/>
</dbReference>
<accession>A0ABX2MZS1</accession>
<reference evidence="1 2" key="1">
    <citation type="submission" date="2020-06" db="EMBL/GenBank/DDBJ databases">
        <authorList>
            <person name="Kim S.-J."/>
            <person name="Park S.-J."/>
        </authorList>
    </citation>
    <scope>NUCLEOTIDE SEQUENCE [LARGE SCALE GENOMIC DNA]</scope>
    <source>
        <strain evidence="1 2">SW-151</strain>
    </source>
</reference>
<organism evidence="1 2">
    <name type="scientific">Parasphingorhabdus flavimaris</name>
    <dbReference type="NCBI Taxonomy" id="266812"/>
    <lineage>
        <taxon>Bacteria</taxon>
        <taxon>Pseudomonadati</taxon>
        <taxon>Pseudomonadota</taxon>
        <taxon>Alphaproteobacteria</taxon>
        <taxon>Sphingomonadales</taxon>
        <taxon>Sphingomonadaceae</taxon>
        <taxon>Parasphingorhabdus</taxon>
    </lineage>
</organism>
<keyword evidence="2" id="KW-1185">Reference proteome</keyword>
<protein>
    <submittedName>
        <fullName evidence="1">Uncharacterized protein</fullName>
    </submittedName>
</protein>
<comment type="caution">
    <text evidence="1">The sequence shown here is derived from an EMBL/GenBank/DDBJ whole genome shotgun (WGS) entry which is preliminary data.</text>
</comment>
<proteinExistence type="predicted"/>
<gene>
    <name evidence="1" type="ORF">HUO14_03280</name>
</gene>
<evidence type="ECO:0000313" key="2">
    <source>
        <dbReference type="Proteomes" id="UP000652427"/>
    </source>
</evidence>
<sequence>MQSIDIILPDEAIGLSRSVGCVTSATLCAIFAMTPGILPASASETPRSQQAGSLASANGRGVAVASARVLKPFSMQSTVRTANGMDDYDTSVSRRSSFRDCSVLLGLEANSGTAETCELRLTELQ</sequence>
<dbReference type="EMBL" id="JABWMH010000001">
    <property type="protein sequence ID" value="NVD26929.1"/>
    <property type="molecule type" value="Genomic_DNA"/>
</dbReference>
<evidence type="ECO:0000313" key="1">
    <source>
        <dbReference type="EMBL" id="NVD26929.1"/>
    </source>
</evidence>
<name>A0ABX2MZS1_9SPHN</name>